<evidence type="ECO:0000256" key="4">
    <source>
        <dbReference type="ARBA" id="ARBA00022692"/>
    </source>
</evidence>
<feature type="transmembrane region" description="Helical" evidence="7">
    <location>
        <begin position="20"/>
        <end position="42"/>
    </location>
</feature>
<dbReference type="GO" id="GO:0005886">
    <property type="term" value="C:plasma membrane"/>
    <property type="evidence" value="ECO:0007669"/>
    <property type="project" value="UniProtKB-SubCell"/>
</dbReference>
<sequence length="423" mass="42736">MTDQVEQAEKGGFNLPEIRVASLGALVALGAGLLCGLVLSRFPAALPVVRVIEPLGTLWLKGLQMTILPLVVALLVLGLVQTAAAARAGAMARRAIFWILGFYLVSGAVAVVVMPLWLDMWPIPGAAAGALAGSAAQSAGPVPGLSEFLLAVLPSNIASAAAGGEMLPVVVFFAVFALAMGKLPEGPRRHMIGFFEALAGIMMVMIGWVLSIAPIGVFALALGLAVKTGTAALGALAHYVTLVAGIGGLVLLSAPVIAVVAGRLALGQYLRSMLPVSVVAASTQSSLASLPAMLSACSRLGIRSSSAEFSLPLCVALFRATGPAMNLAVVIYVAHLTGTPLGVSAMLAGIAVAALTELGTPSLPGSISFVLSIGPVAIAMGVPVGPLALLVAVEMLPDLMRTLGNVFMDVAVTSSVDRAGSQD</sequence>
<comment type="caution">
    <text evidence="8">The sequence shown here is derived from an EMBL/GenBank/DDBJ whole genome shotgun (WGS) entry which is preliminary data.</text>
</comment>
<dbReference type="PANTHER" id="PTHR42865">
    <property type="entry name" value="PROTON/GLUTAMATE-ASPARTATE SYMPORTER"/>
    <property type="match status" value="1"/>
</dbReference>
<dbReference type="AlphaFoldDB" id="A0A7W6CKI9"/>
<keyword evidence="2" id="KW-0813">Transport</keyword>
<keyword evidence="5 7" id="KW-1133">Transmembrane helix</keyword>
<evidence type="ECO:0000256" key="3">
    <source>
        <dbReference type="ARBA" id="ARBA00022475"/>
    </source>
</evidence>
<dbReference type="InterPro" id="IPR036458">
    <property type="entry name" value="Na:dicarbo_symporter_sf"/>
</dbReference>
<evidence type="ECO:0000256" key="2">
    <source>
        <dbReference type="ARBA" id="ARBA00022448"/>
    </source>
</evidence>
<dbReference type="PRINTS" id="PR00173">
    <property type="entry name" value="EDTRNSPORT"/>
</dbReference>
<feature type="transmembrane region" description="Helical" evidence="7">
    <location>
        <begin position="236"/>
        <end position="261"/>
    </location>
</feature>
<evidence type="ECO:0000256" key="1">
    <source>
        <dbReference type="ARBA" id="ARBA00004651"/>
    </source>
</evidence>
<dbReference type="SUPFAM" id="SSF118215">
    <property type="entry name" value="Proton glutamate symport protein"/>
    <property type="match status" value="1"/>
</dbReference>
<evidence type="ECO:0000256" key="6">
    <source>
        <dbReference type="ARBA" id="ARBA00023136"/>
    </source>
</evidence>
<keyword evidence="9" id="KW-1185">Reference proteome</keyword>
<feature type="transmembrane region" description="Helical" evidence="7">
    <location>
        <begin position="157"/>
        <end position="179"/>
    </location>
</feature>
<dbReference type="InterPro" id="IPR001991">
    <property type="entry name" value="Na-dicarboxylate_symporter"/>
</dbReference>
<organism evidence="8 9">
    <name type="scientific">Novosphingobium sediminicola</name>
    <dbReference type="NCBI Taxonomy" id="563162"/>
    <lineage>
        <taxon>Bacteria</taxon>
        <taxon>Pseudomonadati</taxon>
        <taxon>Pseudomonadota</taxon>
        <taxon>Alphaproteobacteria</taxon>
        <taxon>Sphingomonadales</taxon>
        <taxon>Sphingomonadaceae</taxon>
        <taxon>Novosphingobium</taxon>
    </lineage>
</organism>
<feature type="transmembrane region" description="Helical" evidence="7">
    <location>
        <begin position="62"/>
        <end position="84"/>
    </location>
</feature>
<protein>
    <submittedName>
        <fullName evidence="8">Na+/H+-dicarboxylate symporter</fullName>
    </submittedName>
</protein>
<evidence type="ECO:0000256" key="7">
    <source>
        <dbReference type="SAM" id="Phobius"/>
    </source>
</evidence>
<dbReference type="Proteomes" id="UP000548867">
    <property type="component" value="Unassembled WGS sequence"/>
</dbReference>
<dbReference type="EMBL" id="JACIDX010000013">
    <property type="protein sequence ID" value="MBB3956329.1"/>
    <property type="molecule type" value="Genomic_DNA"/>
</dbReference>
<evidence type="ECO:0000256" key="5">
    <source>
        <dbReference type="ARBA" id="ARBA00022989"/>
    </source>
</evidence>
<dbReference type="Pfam" id="PF00375">
    <property type="entry name" value="SDF"/>
    <property type="match status" value="1"/>
</dbReference>
<evidence type="ECO:0000313" key="9">
    <source>
        <dbReference type="Proteomes" id="UP000548867"/>
    </source>
</evidence>
<comment type="subcellular location">
    <subcellularLocation>
        <location evidence="1">Cell membrane</location>
        <topology evidence="1">Multi-pass membrane protein</topology>
    </subcellularLocation>
</comment>
<feature type="transmembrane region" description="Helical" evidence="7">
    <location>
        <begin position="191"/>
        <end position="224"/>
    </location>
</feature>
<dbReference type="PANTHER" id="PTHR42865:SF7">
    <property type="entry name" value="PROTON_GLUTAMATE-ASPARTATE SYMPORTER"/>
    <property type="match status" value="1"/>
</dbReference>
<name>A0A7W6CKI9_9SPHN</name>
<keyword evidence="3" id="KW-1003">Cell membrane</keyword>
<feature type="transmembrane region" description="Helical" evidence="7">
    <location>
        <begin position="330"/>
        <end position="355"/>
    </location>
</feature>
<proteinExistence type="predicted"/>
<gene>
    <name evidence="8" type="ORF">GGR38_003292</name>
</gene>
<dbReference type="RefSeq" id="WP_246404792.1">
    <property type="nucleotide sequence ID" value="NZ_JACIDX010000013.1"/>
</dbReference>
<keyword evidence="6 7" id="KW-0472">Membrane</keyword>
<accession>A0A7W6CKI9</accession>
<feature type="transmembrane region" description="Helical" evidence="7">
    <location>
        <begin position="367"/>
        <end position="393"/>
    </location>
</feature>
<dbReference type="GO" id="GO:0015293">
    <property type="term" value="F:symporter activity"/>
    <property type="evidence" value="ECO:0007669"/>
    <property type="project" value="UniProtKB-KW"/>
</dbReference>
<evidence type="ECO:0000313" key="8">
    <source>
        <dbReference type="EMBL" id="MBB3956329.1"/>
    </source>
</evidence>
<keyword evidence="4 7" id="KW-0812">Transmembrane</keyword>
<reference evidence="8 9" key="1">
    <citation type="submission" date="2020-08" db="EMBL/GenBank/DDBJ databases">
        <title>Genomic Encyclopedia of Type Strains, Phase IV (KMG-IV): sequencing the most valuable type-strain genomes for metagenomic binning, comparative biology and taxonomic classification.</title>
        <authorList>
            <person name="Goeker M."/>
        </authorList>
    </citation>
    <scope>NUCLEOTIDE SEQUENCE [LARGE SCALE GENOMIC DNA]</scope>
    <source>
        <strain evidence="8 9">DSM 27057</strain>
    </source>
</reference>
<dbReference type="Gene3D" id="1.10.3860.10">
    <property type="entry name" value="Sodium:dicarboxylate symporter"/>
    <property type="match status" value="1"/>
</dbReference>
<feature type="transmembrane region" description="Helical" evidence="7">
    <location>
        <begin position="96"/>
        <end position="118"/>
    </location>
</feature>